<feature type="domain" description="GGDEF" evidence="3">
    <location>
        <begin position="364"/>
        <end position="492"/>
    </location>
</feature>
<dbReference type="SMART" id="SM00267">
    <property type="entry name" value="GGDEF"/>
    <property type="match status" value="1"/>
</dbReference>
<organism evidence="4 5">
    <name type="scientific">Heyndrickxia vini</name>
    <dbReference type="NCBI Taxonomy" id="1476025"/>
    <lineage>
        <taxon>Bacteria</taxon>
        <taxon>Bacillati</taxon>
        <taxon>Bacillota</taxon>
        <taxon>Bacilli</taxon>
        <taxon>Bacillales</taxon>
        <taxon>Bacillaceae</taxon>
        <taxon>Heyndrickxia</taxon>
    </lineage>
</organism>
<feature type="transmembrane region" description="Helical" evidence="1">
    <location>
        <begin position="121"/>
        <end position="140"/>
    </location>
</feature>
<gene>
    <name evidence="4" type="ORF">I5776_04305</name>
</gene>
<dbReference type="InterPro" id="IPR050469">
    <property type="entry name" value="Diguanylate_Cyclase"/>
</dbReference>
<dbReference type="PANTHER" id="PTHR45138">
    <property type="entry name" value="REGULATORY COMPONENTS OF SENSORY TRANSDUCTION SYSTEM"/>
    <property type="match status" value="1"/>
</dbReference>
<protein>
    <submittedName>
        <fullName evidence="4">Diguanylate cyclase</fullName>
    </submittedName>
</protein>
<keyword evidence="1" id="KW-1133">Transmembrane helix</keyword>
<dbReference type="CDD" id="cd00130">
    <property type="entry name" value="PAS"/>
    <property type="match status" value="1"/>
</dbReference>
<dbReference type="NCBIfam" id="TIGR00254">
    <property type="entry name" value="GGDEF"/>
    <property type="match status" value="1"/>
</dbReference>
<feature type="transmembrane region" description="Helical" evidence="1">
    <location>
        <begin position="147"/>
        <end position="165"/>
    </location>
</feature>
<name>A0ABX7E3Z2_9BACI</name>
<evidence type="ECO:0000313" key="5">
    <source>
        <dbReference type="Proteomes" id="UP000595691"/>
    </source>
</evidence>
<feature type="transmembrane region" description="Helical" evidence="1">
    <location>
        <begin position="64"/>
        <end position="84"/>
    </location>
</feature>
<dbReference type="InterPro" id="IPR000014">
    <property type="entry name" value="PAS"/>
</dbReference>
<keyword evidence="1" id="KW-0472">Membrane</keyword>
<feature type="transmembrane region" description="Helical" evidence="1">
    <location>
        <begin position="96"/>
        <end position="115"/>
    </location>
</feature>
<dbReference type="NCBIfam" id="TIGR00229">
    <property type="entry name" value="sensory_box"/>
    <property type="match status" value="1"/>
</dbReference>
<dbReference type="InterPro" id="IPR035965">
    <property type="entry name" value="PAS-like_dom_sf"/>
</dbReference>
<feature type="transmembrane region" description="Helical" evidence="1">
    <location>
        <begin position="32"/>
        <end position="52"/>
    </location>
</feature>
<dbReference type="InterPro" id="IPR043128">
    <property type="entry name" value="Rev_trsase/Diguanyl_cyclase"/>
</dbReference>
<dbReference type="InterPro" id="IPR000160">
    <property type="entry name" value="GGDEF_dom"/>
</dbReference>
<dbReference type="PROSITE" id="PS50113">
    <property type="entry name" value="PAC"/>
    <property type="match status" value="1"/>
</dbReference>
<dbReference type="Gene3D" id="3.30.70.270">
    <property type="match status" value="1"/>
</dbReference>
<dbReference type="Gene3D" id="3.30.450.20">
    <property type="entry name" value="PAS domain"/>
    <property type="match status" value="1"/>
</dbReference>
<dbReference type="InterPro" id="IPR029787">
    <property type="entry name" value="Nucleotide_cyclase"/>
</dbReference>
<evidence type="ECO:0000313" key="4">
    <source>
        <dbReference type="EMBL" id="QQZ10187.1"/>
    </source>
</evidence>
<accession>A0ABX7E3Z2</accession>
<keyword evidence="1" id="KW-0812">Transmembrane</keyword>
<dbReference type="EMBL" id="CP065425">
    <property type="protein sequence ID" value="QQZ10187.1"/>
    <property type="molecule type" value="Genomic_DNA"/>
</dbReference>
<evidence type="ECO:0000259" key="3">
    <source>
        <dbReference type="PROSITE" id="PS50887"/>
    </source>
</evidence>
<dbReference type="Pfam" id="PF00990">
    <property type="entry name" value="GGDEF"/>
    <property type="match status" value="1"/>
</dbReference>
<feature type="transmembrane region" description="Helical" evidence="1">
    <location>
        <begin position="177"/>
        <end position="197"/>
    </location>
</feature>
<proteinExistence type="predicted"/>
<dbReference type="InterPro" id="IPR000700">
    <property type="entry name" value="PAS-assoc_C"/>
</dbReference>
<dbReference type="PROSITE" id="PS50887">
    <property type="entry name" value="GGDEF"/>
    <property type="match status" value="1"/>
</dbReference>
<dbReference type="RefSeq" id="WP_202779133.1">
    <property type="nucleotide sequence ID" value="NZ_CP065425.1"/>
</dbReference>
<dbReference type="PANTHER" id="PTHR45138:SF23">
    <property type="entry name" value="SIGNALING PROTEIN"/>
    <property type="match status" value="1"/>
</dbReference>
<evidence type="ECO:0000256" key="1">
    <source>
        <dbReference type="SAM" id="Phobius"/>
    </source>
</evidence>
<dbReference type="SUPFAM" id="SSF55785">
    <property type="entry name" value="PYP-like sensor domain (PAS domain)"/>
    <property type="match status" value="1"/>
</dbReference>
<reference evidence="4 5" key="1">
    <citation type="submission" date="2020-11" db="EMBL/GenBank/DDBJ databases">
        <title>Taxonomic evaluation of the Bacillus sporothermodurans group of bacteria based on whole genome sequences.</title>
        <authorList>
            <person name="Fiedler G."/>
            <person name="Herbstmann A.-D."/>
            <person name="Doll E."/>
            <person name="Wenning M."/>
            <person name="Brinks E."/>
            <person name="Kabisch J."/>
            <person name="Breitenwieser F."/>
            <person name="Lappann M."/>
            <person name="Boehnlein C."/>
            <person name="Franz C."/>
        </authorList>
    </citation>
    <scope>NUCLEOTIDE SEQUENCE [LARGE SCALE GENOMIC DNA]</scope>
    <source>
        <strain evidence="4 5">JCM 19841</strain>
    </source>
</reference>
<dbReference type="Proteomes" id="UP000595691">
    <property type="component" value="Chromosome"/>
</dbReference>
<dbReference type="CDD" id="cd01949">
    <property type="entry name" value="GGDEF"/>
    <property type="match status" value="1"/>
</dbReference>
<evidence type="ECO:0000259" key="2">
    <source>
        <dbReference type="PROSITE" id="PS50113"/>
    </source>
</evidence>
<dbReference type="SUPFAM" id="SSF55073">
    <property type="entry name" value="Nucleotide cyclase"/>
    <property type="match status" value="1"/>
</dbReference>
<feature type="domain" description="PAC" evidence="2">
    <location>
        <begin position="282"/>
        <end position="332"/>
    </location>
</feature>
<sequence>MSSFFSSIITNRQYTKNNEFHRSNNLLILSRIKIASIILFFLTLYFFYIDIFLLEGIPNTRYRYILTSIHLLCFTISIVYLLIYRKLSSIKDNTKWSTSIINIYIFGYILGGAVASINSQLLNGNTSTYLIVLICAAVIFPIRPKHFFMILCIIHIGFLLGLSSMDVGNRFDLVSKQINTTGTATFAFILNLVFYMYRKKEFESNIKIKQSEENLRNLFEVNPFPQTLSSLETGEILLINQKAIDFFYLSTEKILPNLNTFYKNKEERSTIIERLKKDGSAENYTLELENQDGSSRWVLVNYKLIDYMDKQCILAGLTDITDVKRKEEELLRHASFDMLTGAFNRRRGMELLENRYQMAKMNHQEFVICFVDVNNLKIVNDQFGHQEGDELVNTICQIINQQLDEKDLLFRYGGDEFIIVFFEKSLDHAEDYWKQIHQKMYEINIKASKPYQLSVSHGLFHYHSGIQLSLEEMIHCADKEMYIEKNRVKNFC</sequence>
<keyword evidence="5" id="KW-1185">Reference proteome</keyword>